<accession>A0A0F9JZ55</accession>
<protein>
    <submittedName>
        <fullName evidence="1">Uncharacterized protein</fullName>
    </submittedName>
</protein>
<evidence type="ECO:0000313" key="1">
    <source>
        <dbReference type="EMBL" id="KKM04188.1"/>
    </source>
</evidence>
<dbReference type="EMBL" id="LAZR01016512">
    <property type="protein sequence ID" value="KKM04188.1"/>
    <property type="molecule type" value="Genomic_DNA"/>
</dbReference>
<reference evidence="1" key="1">
    <citation type="journal article" date="2015" name="Nature">
        <title>Complex archaea that bridge the gap between prokaryotes and eukaryotes.</title>
        <authorList>
            <person name="Spang A."/>
            <person name="Saw J.H."/>
            <person name="Jorgensen S.L."/>
            <person name="Zaremba-Niedzwiedzka K."/>
            <person name="Martijn J."/>
            <person name="Lind A.E."/>
            <person name="van Eijk R."/>
            <person name="Schleper C."/>
            <person name="Guy L."/>
            <person name="Ettema T.J."/>
        </authorList>
    </citation>
    <scope>NUCLEOTIDE SEQUENCE</scope>
</reference>
<gene>
    <name evidence="1" type="ORF">LCGC14_1766750</name>
</gene>
<dbReference type="AlphaFoldDB" id="A0A0F9JZ55"/>
<comment type="caution">
    <text evidence="1">The sequence shown here is derived from an EMBL/GenBank/DDBJ whole genome shotgun (WGS) entry which is preliminary data.</text>
</comment>
<sequence length="191" mass="20592">MGATTFTQEDTRGRNDDGTIVTATYMGSGNNEDQSVNVDTPFRWRFVVQIGGMDAGDQNFQLWYSKNGGTYAQLTSTDGLSDGIRLINDANSIVDDSVTVQDIGDGTYTSGTCDGYCDGTTDDDTGTVNIAVGEEGEAEFCFEFVSADVVNGNTFDLRVRRGTTVLNTYTNTPKVTVIKAAAARRIFITHV</sequence>
<name>A0A0F9JZ55_9ZZZZ</name>
<organism evidence="1">
    <name type="scientific">marine sediment metagenome</name>
    <dbReference type="NCBI Taxonomy" id="412755"/>
    <lineage>
        <taxon>unclassified sequences</taxon>
        <taxon>metagenomes</taxon>
        <taxon>ecological metagenomes</taxon>
    </lineage>
</organism>
<proteinExistence type="predicted"/>